<dbReference type="InterPro" id="IPR037068">
    <property type="entry name" value="DNA_primase_core_N_sf"/>
</dbReference>
<evidence type="ECO:0000313" key="3">
    <source>
        <dbReference type="Proteomes" id="UP000220922"/>
    </source>
</evidence>
<protein>
    <recommendedName>
        <fullName evidence="4">DNA primase</fullName>
    </recommendedName>
</protein>
<dbReference type="RefSeq" id="WP_097655078.1">
    <property type="nucleotide sequence ID" value="NZ_LYXE01000179.1"/>
</dbReference>
<comment type="caution">
    <text evidence="2">The sequence shown here is derived from an EMBL/GenBank/DDBJ whole genome shotgun (WGS) entry which is preliminary data.</text>
</comment>
<evidence type="ECO:0000313" key="2">
    <source>
        <dbReference type="EMBL" id="PDV96817.1"/>
    </source>
</evidence>
<dbReference type="SUPFAM" id="SSF56731">
    <property type="entry name" value="DNA primase core"/>
    <property type="match status" value="1"/>
</dbReference>
<keyword evidence="3" id="KW-1185">Reference proteome</keyword>
<sequence length="465" mass="51416">MRPAEHVHPHLPPLRLVNRRTGEYVGACPFCGGTERSDRFHVWLVATGSRPARRFWCRACGQSGMLDHHFGSPTAPSRCSHPRWQSTNEERPTSPEPCAAHIPFYRELYHLVVTWASGWLLDPANPDPLAYVMQRGLSVASARRYRLGYCLHDPAALIDYLAQQAPALFPYVEEAGLAVRNDQGTLRTHWNLCGALIFPTLVADAVVDLRVRRAGQKAKSLAGSMEARGAVFPVGWDHTATAPTVMLTESGEFKTLVPQAAYEAGLLRFPTLGQPGLTNARAEWARLLVARGVERVILAYDTQPRPIDQGCRRLAPEEVASLRYGLVLSEAGLRVHVLRLPFAPGTVKADLDSFLLSEGPAVLQALIDAAPTLTLYHERVPRTLLKRARLPLPERYHPQRTCPPRRATRQSRRTQASPWAGAPRSCASPQRPGQHVSGRRSLGARLKARCHKMASAATKEEGTLM</sequence>
<reference evidence="2 3" key="1">
    <citation type="submission" date="2016-05" db="EMBL/GenBank/DDBJ databases">
        <authorList>
            <person name="Lavstsen T."/>
            <person name="Jespersen J.S."/>
        </authorList>
    </citation>
    <scope>NUCLEOTIDE SEQUENCE [LARGE SCALE GENOMIC DNA]</scope>
    <source>
        <strain evidence="2 3">B7-9</strain>
    </source>
</reference>
<dbReference type="Proteomes" id="UP000220922">
    <property type="component" value="Unassembled WGS sequence"/>
</dbReference>
<accession>A0A2H3L0Z4</accession>
<proteinExistence type="predicted"/>
<organism evidence="2 3">
    <name type="scientific">Candidatus Chloroploca asiatica</name>
    <dbReference type="NCBI Taxonomy" id="1506545"/>
    <lineage>
        <taxon>Bacteria</taxon>
        <taxon>Bacillati</taxon>
        <taxon>Chloroflexota</taxon>
        <taxon>Chloroflexia</taxon>
        <taxon>Chloroflexales</taxon>
        <taxon>Chloroflexineae</taxon>
        <taxon>Oscillochloridaceae</taxon>
        <taxon>Candidatus Chloroploca</taxon>
    </lineage>
</organism>
<feature type="region of interest" description="Disordered" evidence="1">
    <location>
        <begin position="73"/>
        <end position="95"/>
    </location>
</feature>
<name>A0A2H3L0Z4_9CHLR</name>
<dbReference type="EMBL" id="LYXE01000179">
    <property type="protein sequence ID" value="PDV96817.1"/>
    <property type="molecule type" value="Genomic_DNA"/>
</dbReference>
<dbReference type="OrthoDB" id="141658at2"/>
<gene>
    <name evidence="2" type="ORF">A9Q02_20275</name>
</gene>
<feature type="region of interest" description="Disordered" evidence="1">
    <location>
        <begin position="391"/>
        <end position="441"/>
    </location>
</feature>
<evidence type="ECO:0000256" key="1">
    <source>
        <dbReference type="SAM" id="MobiDB-lite"/>
    </source>
</evidence>
<dbReference type="Gene3D" id="3.90.980.10">
    <property type="entry name" value="DNA primase, catalytic core, N-terminal domain"/>
    <property type="match status" value="1"/>
</dbReference>
<evidence type="ECO:0008006" key="4">
    <source>
        <dbReference type="Google" id="ProtNLM"/>
    </source>
</evidence>
<dbReference type="AlphaFoldDB" id="A0A2H3L0Z4"/>